<evidence type="ECO:0000256" key="3">
    <source>
        <dbReference type="ARBA" id="ARBA00022692"/>
    </source>
</evidence>
<dbReference type="PANTHER" id="PTHR30294:SF29">
    <property type="entry name" value="MULTIDRUG ABC TRANSPORTER PERMEASE YBHS-RELATED"/>
    <property type="match status" value="1"/>
</dbReference>
<evidence type="ECO:0000256" key="5">
    <source>
        <dbReference type="ARBA" id="ARBA00023136"/>
    </source>
</evidence>
<dbReference type="GO" id="GO:0140359">
    <property type="term" value="F:ABC-type transporter activity"/>
    <property type="evidence" value="ECO:0007669"/>
    <property type="project" value="InterPro"/>
</dbReference>
<evidence type="ECO:0000256" key="1">
    <source>
        <dbReference type="ARBA" id="ARBA00004651"/>
    </source>
</evidence>
<evidence type="ECO:0000256" key="2">
    <source>
        <dbReference type="ARBA" id="ARBA00022475"/>
    </source>
</evidence>
<dbReference type="GO" id="GO:0005886">
    <property type="term" value="C:plasma membrane"/>
    <property type="evidence" value="ECO:0007669"/>
    <property type="project" value="UniProtKB-SubCell"/>
</dbReference>
<evidence type="ECO:0000313" key="8">
    <source>
        <dbReference type="EMBL" id="GAI02410.1"/>
    </source>
</evidence>
<sequence>MVKRIRAMVKKEIHHILRDPRTLVIIFIMPVMMVFIFGYALSMDVKHIPIGIIDHDNTPESRSIINDLSATEYFDLKAYLHNAADVSSLFQKRKIKAAIIIPEGFARDRTKNPAAKLQLLVDGSDPVFGNASVNYSNSIILHHKLSYLPDQQITPIDIREKFLYNPDLEGANFIIPGLVAVILMMVCALLTSITIAREKETGSMDVLLVSPIRPVEIIVGK</sequence>
<evidence type="ECO:0000256" key="6">
    <source>
        <dbReference type="SAM" id="Phobius"/>
    </source>
</evidence>
<dbReference type="InterPro" id="IPR013525">
    <property type="entry name" value="ABC2_TM"/>
</dbReference>
<feature type="transmembrane region" description="Helical" evidence="6">
    <location>
        <begin position="173"/>
        <end position="196"/>
    </location>
</feature>
<dbReference type="AlphaFoldDB" id="X1LJ66"/>
<accession>X1LJ66</accession>
<evidence type="ECO:0000259" key="7">
    <source>
        <dbReference type="Pfam" id="PF12698"/>
    </source>
</evidence>
<feature type="transmembrane region" description="Helical" evidence="6">
    <location>
        <begin position="21"/>
        <end position="41"/>
    </location>
</feature>
<feature type="non-terminal residue" evidence="8">
    <location>
        <position position="221"/>
    </location>
</feature>
<comment type="caution">
    <text evidence="8">The sequence shown here is derived from an EMBL/GenBank/DDBJ whole genome shotgun (WGS) entry which is preliminary data.</text>
</comment>
<organism evidence="8">
    <name type="scientific">marine sediment metagenome</name>
    <dbReference type="NCBI Taxonomy" id="412755"/>
    <lineage>
        <taxon>unclassified sequences</taxon>
        <taxon>metagenomes</taxon>
        <taxon>ecological metagenomes</taxon>
    </lineage>
</organism>
<dbReference type="EMBL" id="BARV01010833">
    <property type="protein sequence ID" value="GAI02410.1"/>
    <property type="molecule type" value="Genomic_DNA"/>
</dbReference>
<proteinExistence type="predicted"/>
<keyword evidence="3 6" id="KW-0812">Transmembrane</keyword>
<comment type="subcellular location">
    <subcellularLocation>
        <location evidence="1">Cell membrane</location>
        <topology evidence="1">Multi-pass membrane protein</topology>
    </subcellularLocation>
</comment>
<reference evidence="8" key="1">
    <citation type="journal article" date="2014" name="Front. Microbiol.">
        <title>High frequency of phylogenetically diverse reductive dehalogenase-homologous genes in deep subseafloor sedimentary metagenomes.</title>
        <authorList>
            <person name="Kawai M."/>
            <person name="Futagami T."/>
            <person name="Toyoda A."/>
            <person name="Takaki Y."/>
            <person name="Nishi S."/>
            <person name="Hori S."/>
            <person name="Arai W."/>
            <person name="Tsubouchi T."/>
            <person name="Morono Y."/>
            <person name="Uchiyama I."/>
            <person name="Ito T."/>
            <person name="Fujiyama A."/>
            <person name="Inagaki F."/>
            <person name="Takami H."/>
        </authorList>
    </citation>
    <scope>NUCLEOTIDE SEQUENCE</scope>
    <source>
        <strain evidence="8">Expedition CK06-06</strain>
    </source>
</reference>
<dbReference type="PANTHER" id="PTHR30294">
    <property type="entry name" value="MEMBRANE COMPONENT OF ABC TRANSPORTER YHHJ-RELATED"/>
    <property type="match status" value="1"/>
</dbReference>
<protein>
    <recommendedName>
        <fullName evidence="7">ABC-2 type transporter transmembrane domain-containing protein</fullName>
    </recommendedName>
</protein>
<keyword evidence="2" id="KW-1003">Cell membrane</keyword>
<keyword evidence="5 6" id="KW-0472">Membrane</keyword>
<dbReference type="InterPro" id="IPR051449">
    <property type="entry name" value="ABC-2_transporter_component"/>
</dbReference>
<name>X1LJ66_9ZZZZ</name>
<keyword evidence="4 6" id="KW-1133">Transmembrane helix</keyword>
<gene>
    <name evidence="8" type="ORF">S06H3_20812</name>
</gene>
<dbReference type="Pfam" id="PF12698">
    <property type="entry name" value="ABC2_membrane_3"/>
    <property type="match status" value="1"/>
</dbReference>
<evidence type="ECO:0000256" key="4">
    <source>
        <dbReference type="ARBA" id="ARBA00022989"/>
    </source>
</evidence>
<feature type="domain" description="ABC-2 type transporter transmembrane" evidence="7">
    <location>
        <begin position="21"/>
        <end position="221"/>
    </location>
</feature>
<dbReference type="Gene3D" id="3.40.1710.10">
    <property type="entry name" value="abc type-2 transporter like domain"/>
    <property type="match status" value="1"/>
</dbReference>